<dbReference type="InterPro" id="IPR027623">
    <property type="entry name" value="AmmeMemoSam_A"/>
</dbReference>
<evidence type="ECO:0000259" key="1">
    <source>
        <dbReference type="PROSITE" id="PS51112"/>
    </source>
</evidence>
<protein>
    <submittedName>
        <fullName evidence="2">AMMECR1 domain-containing protein</fullName>
    </submittedName>
</protein>
<dbReference type="PROSITE" id="PS51112">
    <property type="entry name" value="AMMECR1"/>
    <property type="match status" value="1"/>
</dbReference>
<feature type="domain" description="AMMECR1" evidence="1">
    <location>
        <begin position="2"/>
        <end position="173"/>
    </location>
</feature>
<dbReference type="InterPro" id="IPR027485">
    <property type="entry name" value="AMMECR1_N"/>
</dbReference>
<reference evidence="3" key="1">
    <citation type="submission" date="2014-11" db="EMBL/GenBank/DDBJ databases">
        <authorList>
            <person name="Wibberg D."/>
        </authorList>
    </citation>
    <scope>NUCLEOTIDE SEQUENCE [LARGE SCALE GENOMIC DNA]</scope>
    <source>
        <strain evidence="3">L3</strain>
    </source>
</reference>
<dbReference type="KEGG" id="dtn:DTL3_1703"/>
<dbReference type="InterPro" id="IPR036071">
    <property type="entry name" value="AMMECR1_dom_sf"/>
</dbReference>
<dbReference type="InterPro" id="IPR023473">
    <property type="entry name" value="AMMECR1"/>
</dbReference>
<dbReference type="HOGENOM" id="CLU_095686_1_1_0"/>
<dbReference type="AlphaFoldDB" id="A0A0C7NM68"/>
<accession>A0A0C7NM68</accession>
<proteinExistence type="predicted"/>
<keyword evidence="3" id="KW-1185">Reference proteome</keyword>
<dbReference type="PANTHER" id="PTHR13016">
    <property type="entry name" value="AMMECR1 HOMOLOG"/>
    <property type="match status" value="1"/>
</dbReference>
<dbReference type="RefSeq" id="WP_045088333.1">
    <property type="nucleotide sequence ID" value="NZ_LN824141.1"/>
</dbReference>
<name>A0A0C7NM68_DEFTU</name>
<dbReference type="PATRIC" id="fig|1006576.9.peg.1700"/>
<dbReference type="NCBIfam" id="TIGR00296">
    <property type="entry name" value="TIGR00296 family protein"/>
    <property type="match status" value="1"/>
</dbReference>
<dbReference type="SUPFAM" id="SSF143447">
    <property type="entry name" value="AMMECR1-like"/>
    <property type="match status" value="1"/>
</dbReference>
<dbReference type="Gene3D" id="3.30.1490.150">
    <property type="entry name" value="Hypothetical protein ph0010, domain 2"/>
    <property type="match status" value="1"/>
</dbReference>
<evidence type="ECO:0000313" key="3">
    <source>
        <dbReference type="Proteomes" id="UP000032809"/>
    </source>
</evidence>
<dbReference type="PANTHER" id="PTHR13016:SF0">
    <property type="entry name" value="AMME SYNDROME CANDIDATE GENE 1 PROTEIN"/>
    <property type="match status" value="1"/>
</dbReference>
<sequence length="173" mass="19880">MDKSHPYVIWAQKVIENYVKDKKRIKFDDTLPKEIFAKKRGCFVSIHKKDGQLRGCIGTIFPIYKNLIEEIQENAIAAATRDPRFPPVSPSELEDLVISVDILSDLEKVEDTKDLNPKVYGVVVKSGYKKGVLLPDIEGVDTVEEQLRIAKMKAGIYKDEPVEIYRFTVERYY</sequence>
<dbReference type="Gene3D" id="3.30.700.20">
    <property type="entry name" value="Hypothetical protein ph0010, domain 1"/>
    <property type="match status" value="1"/>
</dbReference>
<gene>
    <name evidence="2" type="ORF">DTL3_1703</name>
</gene>
<dbReference type="Proteomes" id="UP000032809">
    <property type="component" value="Chromosome I"/>
</dbReference>
<organism evidence="2 3">
    <name type="scientific">Defluviitoga tunisiensis</name>
    <dbReference type="NCBI Taxonomy" id="1006576"/>
    <lineage>
        <taxon>Bacteria</taxon>
        <taxon>Thermotogati</taxon>
        <taxon>Thermotogota</taxon>
        <taxon>Thermotogae</taxon>
        <taxon>Petrotogales</taxon>
        <taxon>Petrotogaceae</taxon>
        <taxon>Defluviitoga</taxon>
    </lineage>
</organism>
<dbReference type="Pfam" id="PF01871">
    <property type="entry name" value="AMMECR1"/>
    <property type="match status" value="1"/>
</dbReference>
<dbReference type="InterPro" id="IPR002733">
    <property type="entry name" value="AMMECR1_domain"/>
</dbReference>
<dbReference type="OrthoDB" id="159752at2"/>
<dbReference type="NCBIfam" id="TIGR04335">
    <property type="entry name" value="AmmeMemoSam_A"/>
    <property type="match status" value="1"/>
</dbReference>
<dbReference type="STRING" id="1006576.DTL3_1703"/>
<dbReference type="EMBL" id="LN824141">
    <property type="protein sequence ID" value="CEP78991.1"/>
    <property type="molecule type" value="Genomic_DNA"/>
</dbReference>
<evidence type="ECO:0000313" key="2">
    <source>
        <dbReference type="EMBL" id="CEP78991.1"/>
    </source>
</evidence>